<dbReference type="STRING" id="145388.A0A0D2LLT3"/>
<dbReference type="Pfam" id="PF11947">
    <property type="entry name" value="DUF3464"/>
    <property type="match status" value="1"/>
</dbReference>
<keyword evidence="1" id="KW-0812">Transmembrane</keyword>
<dbReference type="PANTHER" id="PTHR34575">
    <property type="entry name" value="PROTEIN PAM68, CHLOROPLASTIC"/>
    <property type="match status" value="1"/>
</dbReference>
<dbReference type="AlphaFoldDB" id="A0A0D2LLT3"/>
<name>A0A0D2LLT3_9CHLO</name>
<dbReference type="GeneID" id="25726734"/>
<evidence type="ECO:0000313" key="3">
    <source>
        <dbReference type="Proteomes" id="UP000054498"/>
    </source>
</evidence>
<dbReference type="EMBL" id="KK100272">
    <property type="protein sequence ID" value="KIZ07329.1"/>
    <property type="molecule type" value="Genomic_DNA"/>
</dbReference>
<protein>
    <submittedName>
        <fullName evidence="2">Uncharacterized protein</fullName>
    </submittedName>
</protein>
<dbReference type="KEGG" id="mng:MNEG_0616"/>
<feature type="transmembrane region" description="Helical" evidence="1">
    <location>
        <begin position="37"/>
        <end position="59"/>
    </location>
</feature>
<reference evidence="2 3" key="1">
    <citation type="journal article" date="2013" name="BMC Genomics">
        <title>Reconstruction of the lipid metabolism for the microalga Monoraphidium neglectum from its genome sequence reveals characteristics suitable for biofuel production.</title>
        <authorList>
            <person name="Bogen C."/>
            <person name="Al-Dilaimi A."/>
            <person name="Albersmeier A."/>
            <person name="Wichmann J."/>
            <person name="Grundmann M."/>
            <person name="Rupp O."/>
            <person name="Lauersen K.J."/>
            <person name="Blifernez-Klassen O."/>
            <person name="Kalinowski J."/>
            <person name="Goesmann A."/>
            <person name="Mussgnug J.H."/>
            <person name="Kruse O."/>
        </authorList>
    </citation>
    <scope>NUCLEOTIDE SEQUENCE [LARGE SCALE GENOMIC DNA]</scope>
    <source>
        <strain evidence="2 3">SAG 48.87</strain>
    </source>
</reference>
<accession>A0A0D2LLT3</accession>
<keyword evidence="1" id="KW-1133">Transmembrane helix</keyword>
<sequence length="76" mass="8166">MAKRVVSFVAAPVVGGVVALGAFWYLKVVAKVEYPLWLAYLGSTLMFGGGLLGITYGILSTSWDPRREGTALGWTE</sequence>
<dbReference type="Proteomes" id="UP000054498">
    <property type="component" value="Unassembled WGS sequence"/>
</dbReference>
<dbReference type="RefSeq" id="XP_013906348.1">
    <property type="nucleotide sequence ID" value="XM_014050894.1"/>
</dbReference>
<dbReference type="InterPro" id="IPR021855">
    <property type="entry name" value="PAM68-like"/>
</dbReference>
<keyword evidence="3" id="KW-1185">Reference proteome</keyword>
<evidence type="ECO:0000256" key="1">
    <source>
        <dbReference type="SAM" id="Phobius"/>
    </source>
</evidence>
<proteinExistence type="predicted"/>
<gene>
    <name evidence="2" type="ORF">MNEG_0616</name>
</gene>
<dbReference type="PANTHER" id="PTHR34575:SF1">
    <property type="entry name" value="PROTEIN PAM68, CHLOROPLASTIC"/>
    <property type="match status" value="1"/>
</dbReference>
<feature type="non-terminal residue" evidence="2">
    <location>
        <position position="76"/>
    </location>
</feature>
<feature type="transmembrane region" description="Helical" evidence="1">
    <location>
        <begin position="5"/>
        <end position="25"/>
    </location>
</feature>
<evidence type="ECO:0000313" key="2">
    <source>
        <dbReference type="EMBL" id="KIZ07329.1"/>
    </source>
</evidence>
<organism evidence="2 3">
    <name type="scientific">Monoraphidium neglectum</name>
    <dbReference type="NCBI Taxonomy" id="145388"/>
    <lineage>
        <taxon>Eukaryota</taxon>
        <taxon>Viridiplantae</taxon>
        <taxon>Chlorophyta</taxon>
        <taxon>core chlorophytes</taxon>
        <taxon>Chlorophyceae</taxon>
        <taxon>CS clade</taxon>
        <taxon>Sphaeropleales</taxon>
        <taxon>Selenastraceae</taxon>
        <taxon>Monoraphidium</taxon>
    </lineage>
</organism>
<keyword evidence="1" id="KW-0472">Membrane</keyword>